<reference evidence="4" key="1">
    <citation type="journal article" date="2017" name="Nature">
        <title>The sunflower genome provides insights into oil metabolism, flowering and Asterid evolution.</title>
        <authorList>
            <person name="Badouin H."/>
            <person name="Gouzy J."/>
            <person name="Grassa C.J."/>
            <person name="Murat F."/>
            <person name="Staton S.E."/>
            <person name="Cottret L."/>
            <person name="Lelandais-Briere C."/>
            <person name="Owens G.L."/>
            <person name="Carrere S."/>
            <person name="Mayjonade B."/>
            <person name="Legrand L."/>
            <person name="Gill N."/>
            <person name="Kane N.C."/>
            <person name="Bowers J.E."/>
            <person name="Hubner S."/>
            <person name="Bellec A."/>
            <person name="Berard A."/>
            <person name="Berges H."/>
            <person name="Blanchet N."/>
            <person name="Boniface M.C."/>
            <person name="Brunel D."/>
            <person name="Catrice O."/>
            <person name="Chaidir N."/>
            <person name="Claudel C."/>
            <person name="Donnadieu C."/>
            <person name="Faraut T."/>
            <person name="Fievet G."/>
            <person name="Helmstetter N."/>
            <person name="King M."/>
            <person name="Knapp S.J."/>
            <person name="Lai Z."/>
            <person name="Le Paslier M.C."/>
            <person name="Lippi Y."/>
            <person name="Lorenzon L."/>
            <person name="Mandel J.R."/>
            <person name="Marage G."/>
            <person name="Marchand G."/>
            <person name="Marquand E."/>
            <person name="Bret-Mestries E."/>
            <person name="Morien E."/>
            <person name="Nambeesan S."/>
            <person name="Nguyen T."/>
            <person name="Pegot-Espagnet P."/>
            <person name="Pouilly N."/>
            <person name="Raftis F."/>
            <person name="Sallet E."/>
            <person name="Schiex T."/>
            <person name="Thomas J."/>
            <person name="Vandecasteele C."/>
            <person name="Vares D."/>
            <person name="Vear F."/>
            <person name="Vautrin S."/>
            <person name="Crespi M."/>
            <person name="Mangin B."/>
            <person name="Burke J.M."/>
            <person name="Salse J."/>
            <person name="Munos S."/>
            <person name="Vincourt P."/>
            <person name="Rieseberg L.H."/>
            <person name="Langlade N.B."/>
        </authorList>
    </citation>
    <scope>NUCLEOTIDE SEQUENCE</scope>
    <source>
        <tissue evidence="4">Leaves</tissue>
    </source>
</reference>
<proteinExistence type="predicted"/>
<organism evidence="4 5">
    <name type="scientific">Helianthus annuus</name>
    <name type="common">Common sunflower</name>
    <dbReference type="NCBI Taxonomy" id="4232"/>
    <lineage>
        <taxon>Eukaryota</taxon>
        <taxon>Viridiplantae</taxon>
        <taxon>Streptophyta</taxon>
        <taxon>Embryophyta</taxon>
        <taxon>Tracheophyta</taxon>
        <taxon>Spermatophyta</taxon>
        <taxon>Magnoliopsida</taxon>
        <taxon>eudicotyledons</taxon>
        <taxon>Gunneridae</taxon>
        <taxon>Pentapetalae</taxon>
        <taxon>asterids</taxon>
        <taxon>campanulids</taxon>
        <taxon>Asterales</taxon>
        <taxon>Asteraceae</taxon>
        <taxon>Asteroideae</taxon>
        <taxon>Heliantheae alliance</taxon>
        <taxon>Heliantheae</taxon>
        <taxon>Helianthus</taxon>
    </lineage>
</organism>
<feature type="compositionally biased region" description="Gly residues" evidence="2">
    <location>
        <begin position="559"/>
        <end position="582"/>
    </location>
</feature>
<feature type="region of interest" description="Disordered" evidence="2">
    <location>
        <begin position="513"/>
        <end position="544"/>
    </location>
</feature>
<dbReference type="InterPro" id="IPR007321">
    <property type="entry name" value="Transposase_28"/>
</dbReference>
<feature type="region of interest" description="Disordered" evidence="2">
    <location>
        <begin position="349"/>
        <end position="395"/>
    </location>
</feature>
<feature type="region of interest" description="Disordered" evidence="2">
    <location>
        <begin position="1"/>
        <end position="24"/>
    </location>
</feature>
<gene>
    <name evidence="4" type="ORF">HanXRQr2_Chr05g0200401</name>
</gene>
<comment type="caution">
    <text evidence="4">The sequence shown here is derived from an EMBL/GenBank/DDBJ whole genome shotgun (WGS) entry which is preliminary data.</text>
</comment>
<evidence type="ECO:0000313" key="5">
    <source>
        <dbReference type="Proteomes" id="UP000215914"/>
    </source>
</evidence>
<protein>
    <recommendedName>
        <fullName evidence="3">Transposase (putative) gypsy type domain-containing protein</fullName>
    </recommendedName>
</protein>
<dbReference type="PANTHER" id="PTHR31099:SF49">
    <property type="entry name" value="MYOSIN HEAVY CHAIN-LIKE PROTEIN"/>
    <property type="match status" value="1"/>
</dbReference>
<feature type="compositionally biased region" description="Polar residues" evidence="2">
    <location>
        <begin position="598"/>
        <end position="607"/>
    </location>
</feature>
<dbReference type="EMBL" id="MNCJ02000320">
    <property type="protein sequence ID" value="KAF5804715.1"/>
    <property type="molecule type" value="Genomic_DNA"/>
</dbReference>
<dbReference type="PANTHER" id="PTHR31099">
    <property type="entry name" value="OS06G0165300 PROTEIN"/>
    <property type="match status" value="1"/>
</dbReference>
<accession>A0A9K3IZ70</accession>
<feature type="region of interest" description="Disordered" evidence="2">
    <location>
        <begin position="559"/>
        <end position="622"/>
    </location>
</feature>
<keyword evidence="1" id="KW-0175">Coiled coil</keyword>
<sequence>MADKNPTQKKRKNRSRAPPGPDQAVINWKEDEFQMLVRGHNFRPEWGARYPPSGSTALDAPRGFITLYAAYFREGNFRLPITKFTADVLRGYGLHISQINAIGLPRITHFEFVCRSYRVEPTFEMFNTIYSVSYSSGFYSFQARMGVAQVCSVPIKGIHDWKQKFFYIRRGVIPTDMSYRQVGQGVPRVDVPPNYGDQDWFKKITAKPTAISQLDEMALVGAGMSLLWVPKHPLGQPAYSHKGKFGYSLLNALDPKSAGAMVEAIQADGNPTWLEQIHDRFLHPTDASLSGYANEVLGEDDEDDLVDSGREEVVILSSGSSDQDVEDLISHSARAGTVPVGVAEAVHGFAEDDDDAEASVDPSAQLETRKRARTEKSVRREEKEGGAAGSSRKQPSTLPYLDYVVVSDTLSGLGPGEVRQGSDPDDKATLTEHMKKKALDDHKRHLDEQAAALLAAKRAKLQKDAPPAPSESEVDLGVFSGGRGNLLEEIFDASASRPGTLVSVFMAATKTGKKPRPVDISQITPPTSPPSRTVGLTPPQDDADASVKGGEGFFEGMFEGGNAAGGDVGGDAGGSRGAGGDNAGADRGKGIEVEMESSETTPQQTVYTKRPPGGGGATSGAVRDSYFERVPDDSWGNPACDDMPHVPRWSLTQGSRMNDLQNCQEFFSLSLPPAERMFQKNRSRFALIDDHVTAGVNFFATSQEILREWRSMGEETMAFEEAKKAFAEEKEKFNAEQKGLQWRVTEAERKLEEQKQLNEQKQKDWESACARTNTEMQSQRDAIVRLSGEKTDLAEEAHQARLAAEKKEKEYVARIDKLELLVQEKVSECEAAQRLLDEKTAECRASELLAEEASAESRWLLSRGVPLLADRILNSPELARYMFELGGAGYNSGRKNGYAEGRCAAVNNEKDYHFELFKEDCEGAYAAKRREFSMLDFAVVRAAGKLANKANGVALLKKALGDDGAGSAGGAGPSRP</sequence>
<name>A0A9K3IZ70_HELAN</name>
<dbReference type="Pfam" id="PF04195">
    <property type="entry name" value="Transposase_28"/>
    <property type="match status" value="1"/>
</dbReference>
<feature type="compositionally biased region" description="Basic and acidic residues" evidence="2">
    <location>
        <begin position="374"/>
        <end position="385"/>
    </location>
</feature>
<keyword evidence="5" id="KW-1185">Reference proteome</keyword>
<reference evidence="4" key="2">
    <citation type="submission" date="2020-06" db="EMBL/GenBank/DDBJ databases">
        <title>Helianthus annuus Genome sequencing and assembly Release 2.</title>
        <authorList>
            <person name="Gouzy J."/>
            <person name="Langlade N."/>
            <person name="Munos S."/>
        </authorList>
    </citation>
    <scope>NUCLEOTIDE SEQUENCE</scope>
    <source>
        <tissue evidence="4">Leaves</tissue>
    </source>
</reference>
<evidence type="ECO:0000256" key="1">
    <source>
        <dbReference type="SAM" id="Coils"/>
    </source>
</evidence>
<evidence type="ECO:0000259" key="3">
    <source>
        <dbReference type="Pfam" id="PF04195"/>
    </source>
</evidence>
<feature type="coiled-coil region" evidence="1">
    <location>
        <begin position="790"/>
        <end position="856"/>
    </location>
</feature>
<evidence type="ECO:0000313" key="4">
    <source>
        <dbReference type="EMBL" id="KAF5804715.1"/>
    </source>
</evidence>
<dbReference type="AlphaFoldDB" id="A0A9K3IZ70"/>
<dbReference type="Proteomes" id="UP000215914">
    <property type="component" value="Unassembled WGS sequence"/>
</dbReference>
<dbReference type="Gramene" id="mRNA:HanXRQr2_Chr05g0200401">
    <property type="protein sequence ID" value="mRNA:HanXRQr2_Chr05g0200401"/>
    <property type="gene ID" value="HanXRQr2_Chr05g0200401"/>
</dbReference>
<feature type="coiled-coil region" evidence="1">
    <location>
        <begin position="737"/>
        <end position="764"/>
    </location>
</feature>
<feature type="domain" description="Transposase (putative) gypsy type" evidence="3">
    <location>
        <begin position="72"/>
        <end position="133"/>
    </location>
</feature>
<evidence type="ECO:0000256" key="2">
    <source>
        <dbReference type="SAM" id="MobiDB-lite"/>
    </source>
</evidence>